<evidence type="ECO:0000256" key="3">
    <source>
        <dbReference type="PIRSR" id="PIRSR602401-1"/>
    </source>
</evidence>
<evidence type="ECO:0000313" key="5">
    <source>
        <dbReference type="EMBL" id="PNR28538.1"/>
    </source>
</evidence>
<evidence type="ECO:0008006" key="8">
    <source>
        <dbReference type="Google" id="ProtNLM"/>
    </source>
</evidence>
<organism evidence="5">
    <name type="scientific">Physcomitrium patens</name>
    <name type="common">Spreading-leaved earth moss</name>
    <name type="synonym">Physcomitrella patens</name>
    <dbReference type="NCBI Taxonomy" id="3218"/>
    <lineage>
        <taxon>Eukaryota</taxon>
        <taxon>Viridiplantae</taxon>
        <taxon>Streptophyta</taxon>
        <taxon>Embryophyta</taxon>
        <taxon>Bryophyta</taxon>
        <taxon>Bryophytina</taxon>
        <taxon>Bryopsida</taxon>
        <taxon>Funariidae</taxon>
        <taxon>Funariales</taxon>
        <taxon>Funariaceae</taxon>
        <taxon>Physcomitrium</taxon>
    </lineage>
</organism>
<dbReference type="PANTHER" id="PTHR24286">
    <property type="entry name" value="CYTOCHROME P450 26"/>
    <property type="match status" value="1"/>
</dbReference>
<reference evidence="6" key="3">
    <citation type="submission" date="2020-12" db="UniProtKB">
        <authorList>
            <consortium name="EnsemblPlants"/>
        </authorList>
    </citation>
    <scope>IDENTIFICATION</scope>
</reference>
<comment type="cofactor">
    <cofactor evidence="3">
        <name>heme</name>
        <dbReference type="ChEBI" id="CHEBI:30413"/>
    </cofactor>
</comment>
<keyword evidence="7" id="KW-1185">Reference proteome</keyword>
<dbReference type="AlphaFoldDB" id="A0A2K1IGZ3"/>
<dbReference type="Gene3D" id="1.10.630.10">
    <property type="entry name" value="Cytochrome P450"/>
    <property type="match status" value="1"/>
</dbReference>
<dbReference type="GeneID" id="112276337"/>
<evidence type="ECO:0000256" key="4">
    <source>
        <dbReference type="SAM" id="Phobius"/>
    </source>
</evidence>
<dbReference type="SUPFAM" id="SSF48264">
    <property type="entry name" value="Cytochrome P450"/>
    <property type="match status" value="1"/>
</dbReference>
<dbReference type="InterPro" id="IPR001128">
    <property type="entry name" value="Cyt_P450"/>
</dbReference>
<dbReference type="PRINTS" id="PR00463">
    <property type="entry name" value="EP450I"/>
</dbReference>
<keyword evidence="1 3" id="KW-0479">Metal-binding</keyword>
<protein>
    <recommendedName>
        <fullName evidence="8">Cytochrome P450</fullName>
    </recommendedName>
</protein>
<gene>
    <name evidence="6" type="primary">LOC112276337</name>
    <name evidence="5" type="ORF">PHYPA_029130</name>
</gene>
<dbReference type="EMBL" id="ABEU02000024">
    <property type="protein sequence ID" value="PNR28538.1"/>
    <property type="molecule type" value="Genomic_DNA"/>
</dbReference>
<dbReference type="OrthoDB" id="1372046at2759"/>
<reference evidence="5 7" key="2">
    <citation type="journal article" date="2018" name="Plant J.">
        <title>The Physcomitrella patens chromosome-scale assembly reveals moss genome structure and evolution.</title>
        <authorList>
            <person name="Lang D."/>
            <person name="Ullrich K.K."/>
            <person name="Murat F."/>
            <person name="Fuchs J."/>
            <person name="Jenkins J."/>
            <person name="Haas F.B."/>
            <person name="Piednoel M."/>
            <person name="Gundlach H."/>
            <person name="Van Bel M."/>
            <person name="Meyberg R."/>
            <person name="Vives C."/>
            <person name="Morata J."/>
            <person name="Symeonidi A."/>
            <person name="Hiss M."/>
            <person name="Muchero W."/>
            <person name="Kamisugi Y."/>
            <person name="Saleh O."/>
            <person name="Blanc G."/>
            <person name="Decker E.L."/>
            <person name="van Gessel N."/>
            <person name="Grimwood J."/>
            <person name="Hayes R.D."/>
            <person name="Graham S.W."/>
            <person name="Gunter L.E."/>
            <person name="McDaniel S.F."/>
            <person name="Hoernstein S.N.W."/>
            <person name="Larsson A."/>
            <person name="Li F.W."/>
            <person name="Perroud P.F."/>
            <person name="Phillips J."/>
            <person name="Ranjan P."/>
            <person name="Rokshar D.S."/>
            <person name="Rothfels C.J."/>
            <person name="Schneider L."/>
            <person name="Shu S."/>
            <person name="Stevenson D.W."/>
            <person name="Thummler F."/>
            <person name="Tillich M."/>
            <person name="Villarreal Aguilar J.C."/>
            <person name="Widiez T."/>
            <person name="Wong G.K."/>
            <person name="Wymore A."/>
            <person name="Zhang Y."/>
            <person name="Zimmer A.D."/>
            <person name="Quatrano R.S."/>
            <person name="Mayer K.F.X."/>
            <person name="Goodstein D."/>
            <person name="Casacuberta J.M."/>
            <person name="Vandepoele K."/>
            <person name="Reski R."/>
            <person name="Cuming A.C."/>
            <person name="Tuskan G.A."/>
            <person name="Maumus F."/>
            <person name="Salse J."/>
            <person name="Schmutz J."/>
            <person name="Rensing S.A."/>
        </authorList>
    </citation>
    <scope>NUCLEOTIDE SEQUENCE [LARGE SCALE GENOMIC DNA]</scope>
    <source>
        <strain evidence="6 7">cv. Gransden 2004</strain>
    </source>
</reference>
<keyword evidence="4" id="KW-0812">Transmembrane</keyword>
<evidence type="ECO:0000256" key="2">
    <source>
        <dbReference type="ARBA" id="ARBA00023004"/>
    </source>
</evidence>
<dbReference type="KEGG" id="ppp:112276337"/>
<dbReference type="STRING" id="3218.A0A2K1IGZ3"/>
<keyword evidence="3" id="KW-0349">Heme</keyword>
<dbReference type="EnsemblPlants" id="Pp3c24_15730V3.1">
    <property type="protein sequence ID" value="Pp3c24_15730V3.1"/>
    <property type="gene ID" value="Pp3c24_15730"/>
</dbReference>
<keyword evidence="4" id="KW-0472">Membrane</keyword>
<dbReference type="GO" id="GO:0016705">
    <property type="term" value="F:oxidoreductase activity, acting on paired donors, with incorporation or reduction of molecular oxygen"/>
    <property type="evidence" value="ECO:0007669"/>
    <property type="project" value="InterPro"/>
</dbReference>
<name>A0A2K1IGZ3_PHYPA</name>
<dbReference type="OMA" id="WWEGRET"/>
<evidence type="ECO:0000256" key="1">
    <source>
        <dbReference type="ARBA" id="ARBA00022723"/>
    </source>
</evidence>
<sequence>MATVSLQEPGLVVGLFLGAPLLLFLYILYYAISLHTTSVEGVRVPRGNFWLLPLLGESISALTVPPKQFIDRQTRKYGAMFTTHIGGDPMIMTTDVDLTRWVYQQTNRLFSVLSPKATYELLGHESIFYAKGDHHLRLRKVFAGYLSTQKLVPFTPRIDKMAASIMESWKRKERVIVFDEAKMYAIHLALAQLISIDTQEYPCMDHIFAHVPGENRLEKLVYLHYDIESGMMSVPLNIPGTAYHKANKAKILFRKALKVIINERRTGDVKCNDLLEGLLSPLEDGTLLDDEQVMDNVITGVGAAEVTTTTALVWMVKWIQENPELHRELQNEMDAIKKTKANGEELTYDDIKKMNLTLWTMYETLRLRKVTGFFIARTADQDVRYKDVVIPKNWVVAMTHGYHLDPNYYPEPEKFNPYRFQTMPPAHTFTPFGASVRLCPGKEMAKIEILTFMYHMLTSFSWEPAEPEGETIWHLFPHPRNKLPIKVTPRT</sequence>
<evidence type="ECO:0000313" key="7">
    <source>
        <dbReference type="Proteomes" id="UP000006727"/>
    </source>
</evidence>
<dbReference type="GO" id="GO:0005506">
    <property type="term" value="F:iron ion binding"/>
    <property type="evidence" value="ECO:0007669"/>
    <property type="project" value="InterPro"/>
</dbReference>
<feature type="transmembrane region" description="Helical" evidence="4">
    <location>
        <begin position="12"/>
        <end position="32"/>
    </location>
</feature>
<proteinExistence type="predicted"/>
<reference evidence="5 7" key="1">
    <citation type="journal article" date="2008" name="Science">
        <title>The Physcomitrella genome reveals evolutionary insights into the conquest of land by plants.</title>
        <authorList>
            <person name="Rensing S."/>
            <person name="Lang D."/>
            <person name="Zimmer A."/>
            <person name="Terry A."/>
            <person name="Salamov A."/>
            <person name="Shapiro H."/>
            <person name="Nishiyama T."/>
            <person name="Perroud P.-F."/>
            <person name="Lindquist E."/>
            <person name="Kamisugi Y."/>
            <person name="Tanahashi T."/>
            <person name="Sakakibara K."/>
            <person name="Fujita T."/>
            <person name="Oishi K."/>
            <person name="Shin-I T."/>
            <person name="Kuroki Y."/>
            <person name="Toyoda A."/>
            <person name="Suzuki Y."/>
            <person name="Hashimoto A."/>
            <person name="Yamaguchi K."/>
            <person name="Sugano A."/>
            <person name="Kohara Y."/>
            <person name="Fujiyama A."/>
            <person name="Anterola A."/>
            <person name="Aoki S."/>
            <person name="Ashton N."/>
            <person name="Barbazuk W.B."/>
            <person name="Barker E."/>
            <person name="Bennetzen J."/>
            <person name="Bezanilla M."/>
            <person name="Blankenship R."/>
            <person name="Cho S.H."/>
            <person name="Dutcher S."/>
            <person name="Estelle M."/>
            <person name="Fawcett J.A."/>
            <person name="Gundlach H."/>
            <person name="Hanada K."/>
            <person name="Heyl A."/>
            <person name="Hicks K.A."/>
            <person name="Hugh J."/>
            <person name="Lohr M."/>
            <person name="Mayer K."/>
            <person name="Melkozernov A."/>
            <person name="Murata T."/>
            <person name="Nelson D."/>
            <person name="Pils B."/>
            <person name="Prigge M."/>
            <person name="Reiss B."/>
            <person name="Renner T."/>
            <person name="Rombauts S."/>
            <person name="Rushton P."/>
            <person name="Sanderfoot A."/>
            <person name="Schween G."/>
            <person name="Shiu S.-H."/>
            <person name="Stueber K."/>
            <person name="Theodoulou F.L."/>
            <person name="Tu H."/>
            <person name="Van de Peer Y."/>
            <person name="Verrier P.J."/>
            <person name="Waters E."/>
            <person name="Wood A."/>
            <person name="Yang L."/>
            <person name="Cove D."/>
            <person name="Cuming A."/>
            <person name="Hasebe M."/>
            <person name="Lucas S."/>
            <person name="Mishler D.B."/>
            <person name="Reski R."/>
            <person name="Grigoriev I."/>
            <person name="Quatrano R.S."/>
            <person name="Boore J.L."/>
        </authorList>
    </citation>
    <scope>NUCLEOTIDE SEQUENCE [LARGE SCALE GENOMIC DNA]</scope>
    <source>
        <strain evidence="6 7">cv. Gransden 2004</strain>
    </source>
</reference>
<dbReference type="Pfam" id="PF00067">
    <property type="entry name" value="p450"/>
    <property type="match status" value="1"/>
</dbReference>
<dbReference type="GO" id="GO:0004497">
    <property type="term" value="F:monooxygenase activity"/>
    <property type="evidence" value="ECO:0000318"/>
    <property type="project" value="GO_Central"/>
</dbReference>
<dbReference type="PANTHER" id="PTHR24286:SF376">
    <property type="entry name" value="ABSCISIC ACID 8'-HYDROXYLASE 4"/>
    <property type="match status" value="1"/>
</dbReference>
<feature type="binding site" description="axial binding residue" evidence="3">
    <location>
        <position position="439"/>
    </location>
    <ligand>
        <name>heme</name>
        <dbReference type="ChEBI" id="CHEBI:30413"/>
    </ligand>
    <ligandPart>
        <name>Fe</name>
        <dbReference type="ChEBI" id="CHEBI:18248"/>
    </ligandPart>
</feature>
<dbReference type="PaxDb" id="3218-PP1S178_104V6.1"/>
<keyword evidence="2 3" id="KW-0408">Iron</keyword>
<dbReference type="InterPro" id="IPR036396">
    <property type="entry name" value="Cyt_P450_sf"/>
</dbReference>
<dbReference type="EnsemblPlants" id="Pp3c24_15730V3.2">
    <property type="protein sequence ID" value="Pp3c24_15730V3.2"/>
    <property type="gene ID" value="Pp3c24_15730"/>
</dbReference>
<dbReference type="Gramene" id="Pp3c24_15730V3.1">
    <property type="protein sequence ID" value="Pp3c24_15730V3.1"/>
    <property type="gene ID" value="Pp3c24_15730"/>
</dbReference>
<dbReference type="GO" id="GO:0020037">
    <property type="term" value="F:heme binding"/>
    <property type="evidence" value="ECO:0007669"/>
    <property type="project" value="InterPro"/>
</dbReference>
<dbReference type="InterPro" id="IPR002401">
    <property type="entry name" value="Cyt_P450_E_grp-I"/>
</dbReference>
<accession>A0A2K1IGZ3</accession>
<evidence type="ECO:0000313" key="6">
    <source>
        <dbReference type="EnsemblPlants" id="Pp3c24_15730V3.1"/>
    </source>
</evidence>
<keyword evidence="4" id="KW-1133">Transmembrane helix</keyword>
<dbReference type="Proteomes" id="UP000006727">
    <property type="component" value="Chromosome 24"/>
</dbReference>
<dbReference type="Gramene" id="Pp3c24_15730V3.2">
    <property type="protein sequence ID" value="Pp3c24_15730V3.2"/>
    <property type="gene ID" value="Pp3c24_15730"/>
</dbReference>
<dbReference type="RefSeq" id="XP_024363339.1">
    <property type="nucleotide sequence ID" value="XM_024507571.2"/>
</dbReference>